<keyword evidence="2" id="KW-1185">Reference proteome</keyword>
<organism evidence="1 2">
    <name type="scientific">Symbiodinium microadriaticum</name>
    <name type="common">Dinoflagellate</name>
    <name type="synonym">Zooxanthella microadriatica</name>
    <dbReference type="NCBI Taxonomy" id="2951"/>
    <lineage>
        <taxon>Eukaryota</taxon>
        <taxon>Sar</taxon>
        <taxon>Alveolata</taxon>
        <taxon>Dinophyceae</taxon>
        <taxon>Suessiales</taxon>
        <taxon>Symbiodiniaceae</taxon>
        <taxon>Symbiodinium</taxon>
    </lineage>
</organism>
<comment type="caution">
    <text evidence="1">The sequence shown here is derived from an EMBL/GenBank/DDBJ whole genome shotgun (WGS) entry which is preliminary data.</text>
</comment>
<proteinExistence type="predicted"/>
<dbReference type="OrthoDB" id="417227at2759"/>
<dbReference type="EMBL" id="LSRX01007416">
    <property type="protein sequence ID" value="OLP72233.1"/>
    <property type="molecule type" value="Genomic_DNA"/>
</dbReference>
<dbReference type="Proteomes" id="UP000186817">
    <property type="component" value="Unassembled WGS sequence"/>
</dbReference>
<dbReference type="AlphaFoldDB" id="A0A1Q9BQ41"/>
<accession>A0A1Q9BQ41</accession>
<gene>
    <name evidence="1" type="ORF">AK812_SmicGene48249</name>
</gene>
<reference evidence="1 2" key="1">
    <citation type="submission" date="2016-02" db="EMBL/GenBank/DDBJ databases">
        <title>Genome analysis of coral dinoflagellate symbionts highlights evolutionary adaptations to a symbiotic lifestyle.</title>
        <authorList>
            <person name="Aranda M."/>
            <person name="Li Y."/>
            <person name="Liew Y.J."/>
            <person name="Baumgarten S."/>
            <person name="Simakov O."/>
            <person name="Wilson M."/>
            <person name="Piel J."/>
            <person name="Ashoor H."/>
            <person name="Bougouffa S."/>
            <person name="Bajic V.B."/>
            <person name="Ryu T."/>
            <person name="Ravasi T."/>
            <person name="Bayer T."/>
            <person name="Micklem G."/>
            <person name="Kim H."/>
            <person name="Bhak J."/>
            <person name="Lajeunesse T.C."/>
            <person name="Voolstra C.R."/>
        </authorList>
    </citation>
    <scope>NUCLEOTIDE SEQUENCE [LARGE SCALE GENOMIC DNA]</scope>
    <source>
        <strain evidence="1 2">CCMP2467</strain>
    </source>
</reference>
<evidence type="ECO:0000313" key="2">
    <source>
        <dbReference type="Proteomes" id="UP000186817"/>
    </source>
</evidence>
<sequence length="340" mass="37398">MYAVPDPDKCIFNGLKESKDTGRSRTAFLGKLGKLSELEALCGLSFDVIVLDLCSTSEALSEKLPEYLPEHKIVFMRRYTARQFGCPASDSGCIFGLTKRPPTEKGLEALRRLMSVQLEQCIDLESYHTSDVQWHYFGDAPTACGTEASSDPAAAQPPPAVQGTTDADEPGDEMPEQKKKLTLPDLIAKAVEHNWLPHEGDVKKKQLAEVEKLPCKRKHEDLVQVHAAILRQYAKQRRLTSIVMSDASSQRLSHHQVYSGELPPFGKPMMCLSYHPTARKDRFRIVSNHELLQARGYPLGTVHVQLLGMKAAGQAAAGAPPSALGLILCAAARFLQPDPS</sequence>
<protein>
    <submittedName>
        <fullName evidence="1">Uncharacterized protein</fullName>
    </submittedName>
</protein>
<evidence type="ECO:0000313" key="1">
    <source>
        <dbReference type="EMBL" id="OLP72233.1"/>
    </source>
</evidence>
<name>A0A1Q9BQ41_SYMMI</name>